<accession>A0ABV8EBB3</accession>
<reference evidence="3" key="1">
    <citation type="journal article" date="2019" name="Int. J. Syst. Evol. Microbiol.">
        <title>The Global Catalogue of Microorganisms (GCM) 10K type strain sequencing project: providing services to taxonomists for standard genome sequencing and annotation.</title>
        <authorList>
            <consortium name="The Broad Institute Genomics Platform"/>
            <consortium name="The Broad Institute Genome Sequencing Center for Infectious Disease"/>
            <person name="Wu L."/>
            <person name="Ma J."/>
        </authorList>
    </citation>
    <scope>NUCLEOTIDE SEQUENCE [LARGE SCALE GENOMIC DNA]</scope>
    <source>
        <strain evidence="3">TBRC 5781</strain>
    </source>
</reference>
<keyword evidence="3" id="KW-1185">Reference proteome</keyword>
<comment type="caution">
    <text evidence="2">The sequence shown here is derived from an EMBL/GenBank/DDBJ whole genome shotgun (WGS) entry which is preliminary data.</text>
</comment>
<protein>
    <submittedName>
        <fullName evidence="2">Uncharacterized protein</fullName>
    </submittedName>
</protein>
<evidence type="ECO:0000256" key="1">
    <source>
        <dbReference type="SAM" id="MobiDB-lite"/>
    </source>
</evidence>
<sequence length="127" mass="13812">MTDKFLNEAEDEGDGSGVGGESGSAAMGGGPRLNPTPNAVSPSDTQGLRKYGSNPSMPPQKHDAQQRYPSIKQLDSSEELPNGFTVGELNGVWYLYDEKERPIGRFTSREFAVAEAARRKSWGGFRM</sequence>
<dbReference type="RefSeq" id="WP_247262869.1">
    <property type="nucleotide sequence ID" value="NZ_JALJQZ010000085.1"/>
</dbReference>
<evidence type="ECO:0000313" key="2">
    <source>
        <dbReference type="EMBL" id="MFC3969556.1"/>
    </source>
</evidence>
<name>A0ABV8EBB3_9HYPH</name>
<feature type="compositionally biased region" description="Polar residues" evidence="1">
    <location>
        <begin position="35"/>
        <end position="46"/>
    </location>
</feature>
<dbReference type="EMBL" id="JBHSBD010000066">
    <property type="protein sequence ID" value="MFC3969556.1"/>
    <property type="molecule type" value="Genomic_DNA"/>
</dbReference>
<dbReference type="Proteomes" id="UP001595697">
    <property type="component" value="Unassembled WGS sequence"/>
</dbReference>
<evidence type="ECO:0000313" key="3">
    <source>
        <dbReference type="Proteomes" id="UP001595697"/>
    </source>
</evidence>
<gene>
    <name evidence="2" type="ORF">ACFOVS_15685</name>
</gene>
<feature type="compositionally biased region" description="Gly residues" evidence="1">
    <location>
        <begin position="15"/>
        <end position="31"/>
    </location>
</feature>
<feature type="region of interest" description="Disordered" evidence="1">
    <location>
        <begin position="1"/>
        <end position="82"/>
    </location>
</feature>
<proteinExistence type="predicted"/>
<organism evidence="2 3">
    <name type="scientific">Rhizobium lemnae</name>
    <dbReference type="NCBI Taxonomy" id="1214924"/>
    <lineage>
        <taxon>Bacteria</taxon>
        <taxon>Pseudomonadati</taxon>
        <taxon>Pseudomonadota</taxon>
        <taxon>Alphaproteobacteria</taxon>
        <taxon>Hyphomicrobiales</taxon>
        <taxon>Rhizobiaceae</taxon>
        <taxon>Rhizobium/Agrobacterium group</taxon>
        <taxon>Rhizobium</taxon>
    </lineage>
</organism>